<dbReference type="PANTHER" id="PTHR13301">
    <property type="entry name" value="X-BOX TRANSCRIPTION FACTOR-RELATED"/>
    <property type="match status" value="1"/>
</dbReference>
<feature type="binding site" evidence="8">
    <location>
        <position position="130"/>
    </location>
    <ligand>
        <name>UDP-alpha-D-glucose</name>
        <dbReference type="ChEBI" id="CHEBI:58885"/>
    </ligand>
</feature>
<evidence type="ECO:0000313" key="10">
    <source>
        <dbReference type="EMBL" id="RDX67776.1"/>
    </source>
</evidence>
<dbReference type="Proteomes" id="UP000257109">
    <property type="component" value="Unassembled WGS sequence"/>
</dbReference>
<evidence type="ECO:0000256" key="4">
    <source>
        <dbReference type="ARBA" id="ARBA00022692"/>
    </source>
</evidence>
<evidence type="ECO:0000256" key="3">
    <source>
        <dbReference type="ARBA" id="ARBA00022679"/>
    </source>
</evidence>
<gene>
    <name evidence="10" type="primary">CSLE6</name>
    <name evidence="10" type="ORF">CR513_53302</name>
</gene>
<dbReference type="Pfam" id="PF03552">
    <property type="entry name" value="Cellulose_synt"/>
    <property type="match status" value="1"/>
</dbReference>
<feature type="non-terminal residue" evidence="10">
    <location>
        <position position="1"/>
    </location>
</feature>
<evidence type="ECO:0000256" key="8">
    <source>
        <dbReference type="PIRSR" id="PIRSR605150-2"/>
    </source>
</evidence>
<dbReference type="GO" id="GO:0016760">
    <property type="term" value="F:cellulose synthase (UDP-forming) activity"/>
    <property type="evidence" value="ECO:0007669"/>
    <property type="project" value="InterPro"/>
</dbReference>
<sequence>MARFSYHVETVQSWLALSRLHILLHLVAVLSICYYRISHFIFSAPWLLMTIAELLLAVLWFFNQAFRWRPVSRTVMPEKLPGGDNLPGLDIFVCTLDPDKEPTGEVMDTIVSAISMDYPANKLAVYLSDDGGCAVTLYGIREAAQFAKEWVPFCTKYGIKSRCPKVFFSPMYEDQHILRDDGFLSHRQLIKVFIHFHSFFLPHFFHLYCLISNTQYIGKSHNPYFNIWNPRFIYLLFASPILKSQVQDKTT</sequence>
<dbReference type="GO" id="GO:0071555">
    <property type="term" value="P:cell wall organization"/>
    <property type="evidence" value="ECO:0007669"/>
    <property type="project" value="UniProtKB-KW"/>
</dbReference>
<dbReference type="GO" id="GO:0030244">
    <property type="term" value="P:cellulose biosynthetic process"/>
    <property type="evidence" value="ECO:0007669"/>
    <property type="project" value="InterPro"/>
</dbReference>
<dbReference type="InterPro" id="IPR029044">
    <property type="entry name" value="Nucleotide-diphossugar_trans"/>
</dbReference>
<keyword evidence="5 9" id="KW-1133">Transmembrane helix</keyword>
<dbReference type="GO" id="GO:0012505">
    <property type="term" value="C:endomembrane system"/>
    <property type="evidence" value="ECO:0007669"/>
    <property type="project" value="UniProtKB-SubCell"/>
</dbReference>
<feature type="binding site" evidence="8">
    <location>
        <position position="100"/>
    </location>
    <ligand>
        <name>UDP-alpha-D-glucose</name>
        <dbReference type="ChEBI" id="CHEBI:58885"/>
    </ligand>
</feature>
<keyword evidence="2" id="KW-0328">Glycosyltransferase</keyword>
<protein>
    <submittedName>
        <fullName evidence="10">Cellulose synthase-like protein E6</fullName>
    </submittedName>
</protein>
<feature type="transmembrane region" description="Helical" evidence="9">
    <location>
        <begin position="20"/>
        <end position="37"/>
    </location>
</feature>
<keyword evidence="7" id="KW-0961">Cell wall biogenesis/degradation</keyword>
<comment type="subcellular location">
    <subcellularLocation>
        <location evidence="1">Endomembrane system</location>
        <topology evidence="1">Multi-pass membrane protein</topology>
    </subcellularLocation>
</comment>
<evidence type="ECO:0000256" key="6">
    <source>
        <dbReference type="ARBA" id="ARBA00023136"/>
    </source>
</evidence>
<dbReference type="STRING" id="157652.A0A371EP90"/>
<feature type="transmembrane region" description="Helical" evidence="9">
    <location>
        <begin position="43"/>
        <end position="63"/>
    </location>
</feature>
<evidence type="ECO:0000256" key="5">
    <source>
        <dbReference type="ARBA" id="ARBA00022989"/>
    </source>
</evidence>
<keyword evidence="4 9" id="KW-0812">Transmembrane</keyword>
<evidence type="ECO:0000256" key="9">
    <source>
        <dbReference type="SAM" id="Phobius"/>
    </source>
</evidence>
<keyword evidence="6 9" id="KW-0472">Membrane</keyword>
<keyword evidence="3" id="KW-0808">Transferase</keyword>
<dbReference type="OrthoDB" id="72851at2759"/>
<organism evidence="10 11">
    <name type="scientific">Mucuna pruriens</name>
    <name type="common">Velvet bean</name>
    <name type="synonym">Dolichos pruriens</name>
    <dbReference type="NCBI Taxonomy" id="157652"/>
    <lineage>
        <taxon>Eukaryota</taxon>
        <taxon>Viridiplantae</taxon>
        <taxon>Streptophyta</taxon>
        <taxon>Embryophyta</taxon>
        <taxon>Tracheophyta</taxon>
        <taxon>Spermatophyta</taxon>
        <taxon>Magnoliopsida</taxon>
        <taxon>eudicotyledons</taxon>
        <taxon>Gunneridae</taxon>
        <taxon>Pentapetalae</taxon>
        <taxon>rosids</taxon>
        <taxon>fabids</taxon>
        <taxon>Fabales</taxon>
        <taxon>Fabaceae</taxon>
        <taxon>Papilionoideae</taxon>
        <taxon>50 kb inversion clade</taxon>
        <taxon>NPAAA clade</taxon>
        <taxon>indigoferoid/millettioid clade</taxon>
        <taxon>Phaseoleae</taxon>
        <taxon>Mucuna</taxon>
    </lineage>
</organism>
<accession>A0A371EP90</accession>
<comment type="caution">
    <text evidence="10">The sequence shown here is derived from an EMBL/GenBank/DDBJ whole genome shotgun (WGS) entry which is preliminary data.</text>
</comment>
<name>A0A371EP90_MUCPR</name>
<evidence type="ECO:0000313" key="11">
    <source>
        <dbReference type="Proteomes" id="UP000257109"/>
    </source>
</evidence>
<evidence type="ECO:0000256" key="7">
    <source>
        <dbReference type="ARBA" id="ARBA00023316"/>
    </source>
</evidence>
<dbReference type="FunFam" id="3.90.550.10:FF:000194">
    <property type="entry name" value="Cellulose synthase-like protein G2 isoform A"/>
    <property type="match status" value="1"/>
</dbReference>
<dbReference type="AlphaFoldDB" id="A0A371EP90"/>
<dbReference type="InterPro" id="IPR005150">
    <property type="entry name" value="Cellulose_synth"/>
</dbReference>
<evidence type="ECO:0000256" key="1">
    <source>
        <dbReference type="ARBA" id="ARBA00004127"/>
    </source>
</evidence>
<dbReference type="GO" id="GO:0016020">
    <property type="term" value="C:membrane"/>
    <property type="evidence" value="ECO:0007669"/>
    <property type="project" value="InterPro"/>
</dbReference>
<feature type="binding site" evidence="8">
    <location>
        <position position="101"/>
    </location>
    <ligand>
        <name>UDP-alpha-D-glucose</name>
        <dbReference type="ChEBI" id="CHEBI:58885"/>
    </ligand>
</feature>
<keyword evidence="11" id="KW-1185">Reference proteome</keyword>
<evidence type="ECO:0000256" key="2">
    <source>
        <dbReference type="ARBA" id="ARBA00022676"/>
    </source>
</evidence>
<proteinExistence type="predicted"/>
<dbReference type="Gene3D" id="3.90.550.10">
    <property type="entry name" value="Spore Coat Polysaccharide Biosynthesis Protein SpsA, Chain A"/>
    <property type="match status" value="1"/>
</dbReference>
<dbReference type="EMBL" id="QJKJ01012846">
    <property type="protein sequence ID" value="RDX67776.1"/>
    <property type="molecule type" value="Genomic_DNA"/>
</dbReference>
<reference evidence="10" key="1">
    <citation type="submission" date="2018-05" db="EMBL/GenBank/DDBJ databases">
        <title>Draft genome of Mucuna pruriens seed.</title>
        <authorList>
            <person name="Nnadi N.E."/>
            <person name="Vos R."/>
            <person name="Hasami M.H."/>
            <person name="Devisetty U.K."/>
            <person name="Aguiy J.C."/>
        </authorList>
    </citation>
    <scope>NUCLEOTIDE SEQUENCE [LARGE SCALE GENOMIC DNA]</scope>
    <source>
        <strain evidence="10">JCA_2017</strain>
    </source>
</reference>